<dbReference type="SUPFAM" id="SSF46689">
    <property type="entry name" value="Homeodomain-like"/>
    <property type="match status" value="2"/>
</dbReference>
<keyword evidence="2" id="KW-0805">Transcription regulation</keyword>
<keyword evidence="4" id="KW-0804">Transcription</keyword>
<comment type="function">
    <text evidence="5">May play the central regulatory role in sporulation. It may be an element of the effector pathway responsible for the activation of sporulation genes in response to nutritional stress. Spo0A may act in concert with spo0H (a sigma factor) to control the expression of some genes that are critical to the sporulation process.</text>
</comment>
<evidence type="ECO:0000313" key="10">
    <source>
        <dbReference type="EMBL" id="PWJ78219.1"/>
    </source>
</evidence>
<dbReference type="SMART" id="SM00448">
    <property type="entry name" value="REC"/>
    <property type="match status" value="1"/>
</dbReference>
<dbReference type="PROSITE" id="PS01124">
    <property type="entry name" value="HTH_ARAC_FAMILY_2"/>
    <property type="match status" value="1"/>
</dbReference>
<dbReference type="PANTHER" id="PTHR43280">
    <property type="entry name" value="ARAC-FAMILY TRANSCRIPTIONAL REGULATOR"/>
    <property type="match status" value="1"/>
</dbReference>
<dbReference type="InterPro" id="IPR020449">
    <property type="entry name" value="Tscrpt_reg_AraC-type_HTH"/>
</dbReference>
<evidence type="ECO:0000256" key="1">
    <source>
        <dbReference type="ARBA" id="ARBA00018672"/>
    </source>
</evidence>
<evidence type="ECO:0000256" key="7">
    <source>
        <dbReference type="SAM" id="MobiDB-lite"/>
    </source>
</evidence>
<evidence type="ECO:0000259" key="9">
    <source>
        <dbReference type="PROSITE" id="PS50110"/>
    </source>
</evidence>
<organism evidence="10 11">
    <name type="scientific">Murimonas intestini</name>
    <dbReference type="NCBI Taxonomy" id="1337051"/>
    <lineage>
        <taxon>Bacteria</taxon>
        <taxon>Bacillati</taxon>
        <taxon>Bacillota</taxon>
        <taxon>Clostridia</taxon>
        <taxon>Lachnospirales</taxon>
        <taxon>Lachnospiraceae</taxon>
        <taxon>Murimonas</taxon>
    </lineage>
</organism>
<dbReference type="Proteomes" id="UP000245412">
    <property type="component" value="Unassembled WGS sequence"/>
</dbReference>
<name>A0AB73T8H3_9FIRM</name>
<evidence type="ECO:0000256" key="3">
    <source>
        <dbReference type="ARBA" id="ARBA00023125"/>
    </source>
</evidence>
<proteinExistence type="predicted"/>
<reference evidence="10 11" key="1">
    <citation type="submission" date="2018-05" db="EMBL/GenBank/DDBJ databases">
        <authorList>
            <person name="Goeker M."/>
            <person name="Huntemann M."/>
            <person name="Clum A."/>
            <person name="Pillay M."/>
            <person name="Palaniappan K."/>
            <person name="Varghese N."/>
            <person name="Mikhailova N."/>
            <person name="Stamatis D."/>
            <person name="Reddy T."/>
            <person name="Daum C."/>
            <person name="Shapiro N."/>
            <person name="Ivanova N."/>
            <person name="Kyrpides N."/>
            <person name="Woyke T."/>
        </authorList>
    </citation>
    <scope>NUCLEOTIDE SEQUENCE [LARGE SCALE GENOMIC DNA]</scope>
    <source>
        <strain evidence="10 11">DSM 26524</strain>
    </source>
</reference>
<evidence type="ECO:0000256" key="2">
    <source>
        <dbReference type="ARBA" id="ARBA00023015"/>
    </source>
</evidence>
<sequence length="265" mass="30197">MNLLIVDDEMVAIKGMMDGVNWKACGIDGSIWTACSAERALQIIRAQQVDIMLCDIEMPGDSGIDLLRMIRESNQEIACIFLTCHASFEYAQEAISLGSSDYILKPAPYEVIEQRLRKVCETAEARRKDKALSRYYAAESPEEEPEAAGRNTRSPKEIAKQVEEYISRHLSDSELQVADIADALFLNKDYLNRVFKKESGMSISQYLIQERMKLAGLLLENPKNDVNRAAERAGYNNYPYFASSFKRYYGCTPSQYRKDHMQEEI</sequence>
<dbReference type="RefSeq" id="WP_109625147.1">
    <property type="nucleotide sequence ID" value="NZ_JANKBI010000005.1"/>
</dbReference>
<dbReference type="EMBL" id="QGGY01000002">
    <property type="protein sequence ID" value="PWJ78219.1"/>
    <property type="molecule type" value="Genomic_DNA"/>
</dbReference>
<feature type="domain" description="HTH araC/xylS-type" evidence="8">
    <location>
        <begin position="160"/>
        <end position="259"/>
    </location>
</feature>
<evidence type="ECO:0000256" key="4">
    <source>
        <dbReference type="ARBA" id="ARBA00023163"/>
    </source>
</evidence>
<dbReference type="Pfam" id="PF12833">
    <property type="entry name" value="HTH_18"/>
    <property type="match status" value="1"/>
</dbReference>
<dbReference type="CDD" id="cd17536">
    <property type="entry name" value="REC_YesN-like"/>
    <property type="match status" value="1"/>
</dbReference>
<dbReference type="GO" id="GO:0000160">
    <property type="term" value="P:phosphorelay signal transduction system"/>
    <property type="evidence" value="ECO:0007669"/>
    <property type="project" value="InterPro"/>
</dbReference>
<dbReference type="InterPro" id="IPR011006">
    <property type="entry name" value="CheY-like_superfamily"/>
</dbReference>
<feature type="domain" description="Response regulatory" evidence="9">
    <location>
        <begin position="2"/>
        <end position="120"/>
    </location>
</feature>
<dbReference type="PANTHER" id="PTHR43280:SF2">
    <property type="entry name" value="HTH-TYPE TRANSCRIPTIONAL REGULATOR EXSA"/>
    <property type="match status" value="1"/>
</dbReference>
<dbReference type="SMART" id="SM00342">
    <property type="entry name" value="HTH_ARAC"/>
    <property type="match status" value="1"/>
</dbReference>
<feature type="modified residue" description="4-aspartylphosphate" evidence="6">
    <location>
        <position position="55"/>
    </location>
</feature>
<dbReference type="InterPro" id="IPR001789">
    <property type="entry name" value="Sig_transdc_resp-reg_receiver"/>
</dbReference>
<dbReference type="Pfam" id="PF00072">
    <property type="entry name" value="Response_reg"/>
    <property type="match status" value="1"/>
</dbReference>
<evidence type="ECO:0000256" key="5">
    <source>
        <dbReference type="ARBA" id="ARBA00024867"/>
    </source>
</evidence>
<dbReference type="InterPro" id="IPR009057">
    <property type="entry name" value="Homeodomain-like_sf"/>
</dbReference>
<dbReference type="GO" id="GO:0043565">
    <property type="term" value="F:sequence-specific DNA binding"/>
    <property type="evidence" value="ECO:0007669"/>
    <property type="project" value="InterPro"/>
</dbReference>
<keyword evidence="11" id="KW-1185">Reference proteome</keyword>
<keyword evidence="6" id="KW-0597">Phosphoprotein</keyword>
<dbReference type="Gene3D" id="1.10.10.60">
    <property type="entry name" value="Homeodomain-like"/>
    <property type="match status" value="2"/>
</dbReference>
<feature type="region of interest" description="Disordered" evidence="7">
    <location>
        <begin position="135"/>
        <end position="155"/>
    </location>
</feature>
<dbReference type="InterPro" id="IPR018060">
    <property type="entry name" value="HTH_AraC"/>
</dbReference>
<protein>
    <recommendedName>
        <fullName evidence="1">Stage 0 sporulation protein A homolog</fullName>
    </recommendedName>
</protein>
<dbReference type="SUPFAM" id="SSF52172">
    <property type="entry name" value="CheY-like"/>
    <property type="match status" value="1"/>
</dbReference>
<accession>A0AB73T8H3</accession>
<dbReference type="Gene3D" id="3.40.50.2300">
    <property type="match status" value="1"/>
</dbReference>
<dbReference type="GO" id="GO:0003700">
    <property type="term" value="F:DNA-binding transcription factor activity"/>
    <property type="evidence" value="ECO:0007669"/>
    <property type="project" value="InterPro"/>
</dbReference>
<dbReference type="AlphaFoldDB" id="A0AB73T8H3"/>
<comment type="caution">
    <text evidence="10">The sequence shown here is derived from an EMBL/GenBank/DDBJ whole genome shotgun (WGS) entry which is preliminary data.</text>
</comment>
<evidence type="ECO:0000259" key="8">
    <source>
        <dbReference type="PROSITE" id="PS01124"/>
    </source>
</evidence>
<evidence type="ECO:0000256" key="6">
    <source>
        <dbReference type="PROSITE-ProRule" id="PRU00169"/>
    </source>
</evidence>
<evidence type="ECO:0000313" key="11">
    <source>
        <dbReference type="Proteomes" id="UP000245412"/>
    </source>
</evidence>
<dbReference type="PROSITE" id="PS50110">
    <property type="entry name" value="RESPONSE_REGULATORY"/>
    <property type="match status" value="1"/>
</dbReference>
<keyword evidence="3" id="KW-0238">DNA-binding</keyword>
<dbReference type="PRINTS" id="PR00032">
    <property type="entry name" value="HTHARAC"/>
</dbReference>
<gene>
    <name evidence="10" type="ORF">C7383_102355</name>
</gene>